<dbReference type="PROSITE" id="PS50164">
    <property type="entry name" value="GIY_YIG"/>
    <property type="match status" value="1"/>
</dbReference>
<evidence type="ECO:0000313" key="9">
    <source>
        <dbReference type="EMBL" id="CAB4669109.1"/>
    </source>
</evidence>
<dbReference type="HAMAP" id="MF_00203">
    <property type="entry name" value="UvrC"/>
    <property type="match status" value="1"/>
</dbReference>
<dbReference type="PROSITE" id="PS50151">
    <property type="entry name" value="UVR"/>
    <property type="match status" value="1"/>
</dbReference>
<dbReference type="InterPro" id="IPR036876">
    <property type="entry name" value="UVR_dom_sf"/>
</dbReference>
<dbReference type="EMBL" id="CAFBLE010000003">
    <property type="protein sequence ID" value="CAB4862281.1"/>
    <property type="molecule type" value="Genomic_DNA"/>
</dbReference>
<dbReference type="NCBIfam" id="TIGR00194">
    <property type="entry name" value="uvrC"/>
    <property type="match status" value="1"/>
</dbReference>
<evidence type="ECO:0000256" key="2">
    <source>
        <dbReference type="ARBA" id="ARBA00022763"/>
    </source>
</evidence>
<dbReference type="InterPro" id="IPR001943">
    <property type="entry name" value="UVR_dom"/>
</dbReference>
<accession>A0A6J7CWH2</accession>
<evidence type="ECO:0000256" key="4">
    <source>
        <dbReference type="ARBA" id="ARBA00022881"/>
    </source>
</evidence>
<evidence type="ECO:0000313" key="13">
    <source>
        <dbReference type="EMBL" id="CAB5052993.1"/>
    </source>
</evidence>
<dbReference type="EMBL" id="CAEZWT010000030">
    <property type="protein sequence ID" value="CAB4669109.1"/>
    <property type="molecule type" value="Genomic_DNA"/>
</dbReference>
<reference evidence="11" key="1">
    <citation type="submission" date="2020-05" db="EMBL/GenBank/DDBJ databases">
        <authorList>
            <person name="Chiriac C."/>
            <person name="Salcher M."/>
            <person name="Ghai R."/>
            <person name="Kavagutti S V."/>
        </authorList>
    </citation>
    <scope>NUCLEOTIDE SEQUENCE</scope>
</reference>
<protein>
    <submittedName>
        <fullName evidence="11">Unannotated protein</fullName>
    </submittedName>
</protein>
<dbReference type="PROSITE" id="PS50165">
    <property type="entry name" value="UVRC"/>
    <property type="match status" value="1"/>
</dbReference>
<dbReference type="Gene3D" id="3.30.420.340">
    <property type="entry name" value="UvrC, RNAse H endonuclease domain"/>
    <property type="match status" value="1"/>
</dbReference>
<keyword evidence="4" id="KW-0267">Excision nuclease</keyword>
<dbReference type="InterPro" id="IPR038476">
    <property type="entry name" value="UvrC_RNase_H_dom_sf"/>
</dbReference>
<dbReference type="FunFam" id="3.40.1440.10:FF:000001">
    <property type="entry name" value="UvrABC system protein C"/>
    <property type="match status" value="1"/>
</dbReference>
<organism evidence="11">
    <name type="scientific">freshwater metagenome</name>
    <dbReference type="NCBI Taxonomy" id="449393"/>
    <lineage>
        <taxon>unclassified sequences</taxon>
        <taxon>metagenomes</taxon>
        <taxon>ecological metagenomes</taxon>
    </lineage>
</organism>
<dbReference type="SMART" id="SM00465">
    <property type="entry name" value="GIYc"/>
    <property type="match status" value="1"/>
</dbReference>
<name>A0A6J7CWH2_9ZZZZ</name>
<dbReference type="CDD" id="cd10434">
    <property type="entry name" value="GIY-YIG_UvrC_Cho"/>
    <property type="match status" value="1"/>
</dbReference>
<feature type="domain" description="UvrC family homology region profile" evidence="8">
    <location>
        <begin position="268"/>
        <end position="502"/>
    </location>
</feature>
<feature type="domain" description="GIY-YIG" evidence="7">
    <location>
        <begin position="14"/>
        <end position="91"/>
    </location>
</feature>
<dbReference type="InterPro" id="IPR001162">
    <property type="entry name" value="UvrC_RNase_H_dom"/>
</dbReference>
<dbReference type="InterPro" id="IPR000305">
    <property type="entry name" value="GIY-YIG_endonuc"/>
</dbReference>
<dbReference type="InterPro" id="IPR004791">
    <property type="entry name" value="UvrC"/>
</dbReference>
<dbReference type="Gene3D" id="1.10.150.20">
    <property type="entry name" value="5' to 3' exonuclease, C-terminal subdomain"/>
    <property type="match status" value="1"/>
</dbReference>
<dbReference type="PANTHER" id="PTHR30562:SF1">
    <property type="entry name" value="UVRABC SYSTEM PROTEIN C"/>
    <property type="match status" value="1"/>
</dbReference>
<evidence type="ECO:0000259" key="6">
    <source>
        <dbReference type="PROSITE" id="PS50151"/>
    </source>
</evidence>
<evidence type="ECO:0000313" key="10">
    <source>
        <dbReference type="EMBL" id="CAB4750738.1"/>
    </source>
</evidence>
<dbReference type="PANTHER" id="PTHR30562">
    <property type="entry name" value="UVRC/OXIDOREDUCTASE"/>
    <property type="match status" value="1"/>
</dbReference>
<feature type="domain" description="UVR" evidence="6">
    <location>
        <begin position="204"/>
        <end position="239"/>
    </location>
</feature>
<dbReference type="InterPro" id="IPR010994">
    <property type="entry name" value="RuvA_2-like"/>
</dbReference>
<keyword evidence="2" id="KW-0227">DNA damage</keyword>
<dbReference type="InterPro" id="IPR050066">
    <property type="entry name" value="UvrABC_protein_C"/>
</dbReference>
<dbReference type="SUPFAM" id="SSF82771">
    <property type="entry name" value="GIY-YIG endonuclease"/>
    <property type="match status" value="1"/>
</dbReference>
<evidence type="ECO:0000256" key="5">
    <source>
        <dbReference type="ARBA" id="ARBA00023204"/>
    </source>
</evidence>
<evidence type="ECO:0000313" key="11">
    <source>
        <dbReference type="EMBL" id="CAB4862281.1"/>
    </source>
</evidence>
<dbReference type="AlphaFoldDB" id="A0A6J7CWH2"/>
<dbReference type="SUPFAM" id="SSF47781">
    <property type="entry name" value="RuvA domain 2-like"/>
    <property type="match status" value="1"/>
</dbReference>
<keyword evidence="1" id="KW-0963">Cytoplasm</keyword>
<dbReference type="EMBL" id="CAFBMV010000010">
    <property type="protein sequence ID" value="CAB4930036.1"/>
    <property type="molecule type" value="Genomic_DNA"/>
</dbReference>
<dbReference type="InterPro" id="IPR047296">
    <property type="entry name" value="GIY-YIG_UvrC_Cho"/>
</dbReference>
<evidence type="ECO:0000256" key="3">
    <source>
        <dbReference type="ARBA" id="ARBA00022769"/>
    </source>
</evidence>
<gene>
    <name evidence="9" type="ORF">UFOPK2289_01017</name>
    <name evidence="10" type="ORF">UFOPK2822_00794</name>
    <name evidence="11" type="ORF">UFOPK3346_00542</name>
    <name evidence="12" type="ORF">UFOPK3670_01227</name>
    <name evidence="13" type="ORF">UFOPK4308_00218</name>
</gene>
<proteinExistence type="inferred from homology"/>
<dbReference type="Gene3D" id="4.10.860.10">
    <property type="entry name" value="UVR domain"/>
    <property type="match status" value="1"/>
</dbReference>
<dbReference type="GO" id="GO:0009380">
    <property type="term" value="C:excinuclease repair complex"/>
    <property type="evidence" value="ECO:0007669"/>
    <property type="project" value="InterPro"/>
</dbReference>
<evidence type="ECO:0000259" key="7">
    <source>
        <dbReference type="PROSITE" id="PS50164"/>
    </source>
</evidence>
<keyword evidence="5" id="KW-0234">DNA repair</keyword>
<dbReference type="NCBIfam" id="NF001824">
    <property type="entry name" value="PRK00558.1-5"/>
    <property type="match status" value="1"/>
</dbReference>
<dbReference type="EMBL" id="CAEZZC010000009">
    <property type="protein sequence ID" value="CAB4750738.1"/>
    <property type="molecule type" value="Genomic_DNA"/>
</dbReference>
<dbReference type="SUPFAM" id="SSF46600">
    <property type="entry name" value="C-terminal UvrC-binding domain of UvrB"/>
    <property type="match status" value="1"/>
</dbReference>
<dbReference type="EMBL" id="CAFBQL010000001">
    <property type="protein sequence ID" value="CAB5052993.1"/>
    <property type="molecule type" value="Genomic_DNA"/>
</dbReference>
<dbReference type="Gene3D" id="3.40.1440.10">
    <property type="entry name" value="GIY-YIG endonuclease"/>
    <property type="match status" value="1"/>
</dbReference>
<keyword evidence="3" id="KW-0228">DNA excision</keyword>
<dbReference type="Pfam" id="PF08459">
    <property type="entry name" value="UvrC_RNaseH_dom"/>
    <property type="match status" value="1"/>
</dbReference>
<dbReference type="Pfam" id="PF02151">
    <property type="entry name" value="UVR"/>
    <property type="match status" value="1"/>
</dbReference>
<dbReference type="GO" id="GO:0009381">
    <property type="term" value="F:excinuclease ABC activity"/>
    <property type="evidence" value="ECO:0007669"/>
    <property type="project" value="InterPro"/>
</dbReference>
<dbReference type="Pfam" id="PF14520">
    <property type="entry name" value="HHH_5"/>
    <property type="match status" value="1"/>
</dbReference>
<dbReference type="GO" id="GO:0006289">
    <property type="term" value="P:nucleotide-excision repair"/>
    <property type="evidence" value="ECO:0007669"/>
    <property type="project" value="InterPro"/>
</dbReference>
<sequence length="640" mass="71734">MADPLSYRPTDIPIQPGVYRFFNEKNEVIYVGKAINLKSRLGSYFQNNLPEKTYRMVHEADRVDWTIVDSEIKALALEFSWIKQYNPAYNVQFRDDKSYPYLAISLKDQFPRIFITRKSKRPGVKYFGPFTYSWALKNTFDVLLKLFPLRSCTDSNFEKAQKSGRQCLLGDIGKCAAPCVGWVSEDEHRQLAQKLVGFMNAGQGDVLPTLRTEMSLAAQNEEFERAAKFRDQIQSLERVLESTGSALSDTLTADVIALHRDGVHCAGSFFSIRGGSIKGSRSWLLDQKAAIEGTDEITTLFASVYGEANASDIPAEIIVSELPDEKSLLEAWLSSIREKSVEIKVPQRGEKLEILATVKRNAQYALITFVNKRSSDAAFNGRALIELEEGLHLPKPPLRIECFDISNISGTTVVASMVVFEDGVAKKSQYRRFIIDTSTAWDDTRAMHQVLTRRLRRLANERNVDPLEVMEQGGKQERFSYPPQLIIVDGGVPQVNAARRAFDEAGVTDIALCGLAKRLEEVWLPGNPTPVIFPRTSEALYLLQRIRDEAHRFAITFHRSRRSKAMLESTLDDISQLGEVRRKALLTHFGSVAAIRRASVEEIASIPGIGEKIATLVYAHIQISADIGFDAQSGEILEGS</sequence>
<evidence type="ECO:0000256" key="1">
    <source>
        <dbReference type="ARBA" id="ARBA00022490"/>
    </source>
</evidence>
<dbReference type="Pfam" id="PF22920">
    <property type="entry name" value="UvrC_RNaseH"/>
    <property type="match status" value="1"/>
</dbReference>
<dbReference type="Pfam" id="PF01541">
    <property type="entry name" value="GIY-YIG"/>
    <property type="match status" value="1"/>
</dbReference>
<evidence type="ECO:0000259" key="8">
    <source>
        <dbReference type="PROSITE" id="PS50165"/>
    </source>
</evidence>
<dbReference type="InterPro" id="IPR035901">
    <property type="entry name" value="GIY-YIG_endonuc_sf"/>
</dbReference>
<evidence type="ECO:0000313" key="12">
    <source>
        <dbReference type="EMBL" id="CAB4930036.1"/>
    </source>
</evidence>